<organism evidence="4 5">
    <name type="scientific">Colletotrichum sublineola</name>
    <name type="common">Sorghum anthracnose fungus</name>
    <dbReference type="NCBI Taxonomy" id="1173701"/>
    <lineage>
        <taxon>Eukaryota</taxon>
        <taxon>Fungi</taxon>
        <taxon>Dikarya</taxon>
        <taxon>Ascomycota</taxon>
        <taxon>Pezizomycotina</taxon>
        <taxon>Sordariomycetes</taxon>
        <taxon>Hypocreomycetidae</taxon>
        <taxon>Glomerellales</taxon>
        <taxon>Glomerellaceae</taxon>
        <taxon>Colletotrichum</taxon>
        <taxon>Colletotrichum graminicola species complex</taxon>
    </lineage>
</organism>
<dbReference type="Gene3D" id="1.25.40.20">
    <property type="entry name" value="Ankyrin repeat-containing domain"/>
    <property type="match status" value="3"/>
</dbReference>
<keyword evidence="2 3" id="KW-0040">ANK repeat</keyword>
<sequence length="944" mass="106347">MTGLRDLPPELKDAVIEALANNEDHSLKKLDTQIAGLAALSLTDRYFHQLLSPMLYKLGSLRHPYLLCWATEVGNLNVMKKILDTGLLNPYTGILRYNLSQEYAPWDPKTMSAGERFRSFYRRSGSPFQHQIDIVASLTNGFLTFTRFASAEDESLSRAGGHGGYSFGAGIHDRDMFRDYLYSEQVQRDLLGTIRSIRYSYVDDDFDVAMHSNWTMCWFPVHIASRSGNLPALELLVQFGALLHMPSRGFCCQRYRMPTYGPRRDGSHPAWSAFHVALCHGHTEAARYMLKVCPHIRERLRTQQEPSGAVFPVFISAIRHGYPDLAEFSLEQGIDNARGGDPDFFGVNLLWRAFWETENFKDALTILLRHGADIDHDLGQGHTLLVEACLYGNFDEALALIDAGADVTVVLKSPGRGSTLERNEQHSDTFLFEGYGVLGMLCSGRLPLFRSVYDAPEPQMSPSPSSYDALLRRLVYSDARNISSAKQSPLHIAAAGHNKPAIALLLDSGMDPTVLDEEGVDVVVRASKSNFRDRDLWGEKASILANLPDLDKFGQTFYMLLDLFRDRRGKESTASTIAMPGVDKSRVIDGDTALRNLLEGNFLELNRTSRLTRIRAASDLVASEFANINTRDRFGRTLLMVAVADGHDTIVPTLIKYGAKIETDDLAAVWIDWNITRDNKLYQKGETSAIYRLLCTFDVEKRILRDPWFFAYAMYERQDDVIKLMINDLEAPHPILTGGEAWEKLSGEVHDIISVIEEDDNRSDATRNSVLCQPPKRFPRNGSSLVQVAVELDYQFVVEKLIKEYGLAANQFDPDGQSLFHIVVRYKTFESDQMIRLLRRLGADINTTDVNGDSPLSLHCKELLCFGDRYKGSACFIDFFGCRVLESLVLCGSKPSLRNNEGETVLELMDRIRNHAEQVPFNLQGILHGKLLYHVMLYRQSIGM</sequence>
<keyword evidence="1" id="KW-0677">Repeat</keyword>
<keyword evidence="5" id="KW-1185">Reference proteome</keyword>
<feature type="repeat" description="ANK" evidence="3">
    <location>
        <begin position="815"/>
        <end position="850"/>
    </location>
</feature>
<dbReference type="OMA" id="PYLLCWA"/>
<name>A0A066XNS0_COLSU</name>
<dbReference type="InterPro" id="IPR002110">
    <property type="entry name" value="Ankyrin_rpt"/>
</dbReference>
<protein>
    <recommendedName>
        <fullName evidence="6">Ankyrin repeat protein</fullName>
    </recommendedName>
</protein>
<dbReference type="HOGENOM" id="CLU_311221_0_0_1"/>
<dbReference type="SMART" id="SM00248">
    <property type="entry name" value="ANK"/>
    <property type="match status" value="8"/>
</dbReference>
<gene>
    <name evidence="4" type="ORF">CSUB01_10245</name>
</gene>
<evidence type="ECO:0008006" key="6">
    <source>
        <dbReference type="Google" id="ProtNLM"/>
    </source>
</evidence>
<evidence type="ECO:0000313" key="4">
    <source>
        <dbReference type="EMBL" id="KDN69299.1"/>
    </source>
</evidence>
<comment type="caution">
    <text evidence="4">The sequence shown here is derived from an EMBL/GenBank/DDBJ whole genome shotgun (WGS) entry which is preliminary data.</text>
</comment>
<reference evidence="5" key="1">
    <citation type="journal article" date="2014" name="Genome Announc.">
        <title>Draft genome sequence of Colletotrichum sublineola, a destructive pathogen of cultivated sorghum.</title>
        <authorList>
            <person name="Baroncelli R."/>
            <person name="Sanz-Martin J.M."/>
            <person name="Rech G.E."/>
            <person name="Sukno S.A."/>
            <person name="Thon M.R."/>
        </authorList>
    </citation>
    <scope>NUCLEOTIDE SEQUENCE [LARGE SCALE GENOMIC DNA]</scope>
    <source>
        <strain evidence="5">TX430BB</strain>
    </source>
</reference>
<dbReference type="SUPFAM" id="SSF48403">
    <property type="entry name" value="Ankyrin repeat"/>
    <property type="match status" value="1"/>
</dbReference>
<evidence type="ECO:0000256" key="3">
    <source>
        <dbReference type="PROSITE-ProRule" id="PRU00023"/>
    </source>
</evidence>
<dbReference type="eggNOG" id="KOG4177">
    <property type="taxonomic scope" value="Eukaryota"/>
</dbReference>
<evidence type="ECO:0000256" key="1">
    <source>
        <dbReference type="ARBA" id="ARBA00022737"/>
    </source>
</evidence>
<dbReference type="STRING" id="1173701.A0A066XNS0"/>
<dbReference type="PANTHER" id="PTHR24198">
    <property type="entry name" value="ANKYRIN REPEAT AND PROTEIN KINASE DOMAIN-CONTAINING PROTEIN"/>
    <property type="match status" value="1"/>
</dbReference>
<feature type="repeat" description="ANK" evidence="3">
    <location>
        <begin position="485"/>
        <end position="517"/>
    </location>
</feature>
<dbReference type="InterPro" id="IPR036770">
    <property type="entry name" value="Ankyrin_rpt-contain_sf"/>
</dbReference>
<proteinExistence type="predicted"/>
<feature type="repeat" description="ANK" evidence="3">
    <location>
        <begin position="220"/>
        <end position="248"/>
    </location>
</feature>
<dbReference type="PANTHER" id="PTHR24198:SF165">
    <property type="entry name" value="ANKYRIN REPEAT-CONTAINING PROTEIN-RELATED"/>
    <property type="match status" value="1"/>
</dbReference>
<dbReference type="OrthoDB" id="4848245at2759"/>
<accession>A0A066XNS0</accession>
<evidence type="ECO:0000256" key="2">
    <source>
        <dbReference type="ARBA" id="ARBA00023043"/>
    </source>
</evidence>
<feature type="repeat" description="ANK" evidence="3">
    <location>
        <begin position="634"/>
        <end position="666"/>
    </location>
</feature>
<dbReference type="PROSITE" id="PS50088">
    <property type="entry name" value="ANK_REPEAT"/>
    <property type="match status" value="4"/>
</dbReference>
<dbReference type="EMBL" id="JMSE01000530">
    <property type="protein sequence ID" value="KDN69299.1"/>
    <property type="molecule type" value="Genomic_DNA"/>
</dbReference>
<dbReference type="PROSITE" id="PS50297">
    <property type="entry name" value="ANK_REP_REGION"/>
    <property type="match status" value="3"/>
</dbReference>
<dbReference type="AlphaFoldDB" id="A0A066XNS0"/>
<dbReference type="Proteomes" id="UP000027238">
    <property type="component" value="Unassembled WGS sequence"/>
</dbReference>
<evidence type="ECO:0000313" key="5">
    <source>
        <dbReference type="Proteomes" id="UP000027238"/>
    </source>
</evidence>